<dbReference type="SUPFAM" id="SSF56601">
    <property type="entry name" value="beta-lactamase/transpeptidase-like"/>
    <property type="match status" value="1"/>
</dbReference>
<dbReference type="Gene3D" id="3.40.710.10">
    <property type="entry name" value="DD-peptidase/beta-lactamase superfamily"/>
    <property type="match status" value="1"/>
</dbReference>
<evidence type="ECO:0000256" key="9">
    <source>
        <dbReference type="SAM" id="SignalP"/>
    </source>
</evidence>
<sequence>MKKILVCLTMAISILTSNISTAFAASEPPSASANGVVVMDSVTGAVLYGNNEDTKYPPASPTKLMTVLLTLEKCKLDEKVKVGTYPPTIEGSKIYIDTNEEMTVKEMLYAVIMVSANDCAEALAEHIAGSEEEFAKLMTQRAKELGCKNSNFKNPHGLYDDEHRTTAYDLATIEKELLKHPEYLEISKTKTYMLPPTNIYPEARPLWNDNRLLHDYEQYYYEYAIAGKTGYTDESRHSFVASATKNNNTFIIAMLYDPVKTYFTDSKNLFEWAFNNFQTVKMFSKGQEITKYTSSNGTVIPLLAAEDIYYTKDLTLAAEPEFKFDQSTLKDKFFLKGQPIAQGSVNYNNQSYKVSLISGADYQKKTLPVVGDLLTTDLNTINYTYLTLLIITIVVFFSLLVFSLIRSVKKKNSINYDKNHLRKKY</sequence>
<keyword evidence="11" id="KW-0645">Protease</keyword>
<feature type="signal peptide" evidence="9">
    <location>
        <begin position="1"/>
        <end position="24"/>
    </location>
</feature>
<evidence type="ECO:0000256" key="6">
    <source>
        <dbReference type="ARBA" id="ARBA00023316"/>
    </source>
</evidence>
<evidence type="ECO:0000256" key="2">
    <source>
        <dbReference type="ARBA" id="ARBA00022729"/>
    </source>
</evidence>
<keyword evidence="11" id="KW-0121">Carboxypeptidase</keyword>
<evidence type="ECO:0000256" key="4">
    <source>
        <dbReference type="ARBA" id="ARBA00022960"/>
    </source>
</evidence>
<proteinExistence type="inferred from homology"/>
<evidence type="ECO:0000256" key="5">
    <source>
        <dbReference type="ARBA" id="ARBA00022984"/>
    </source>
</evidence>
<organism evidence="11 12">
    <name type="scientific">Clostridium punense</name>
    <dbReference type="NCBI Taxonomy" id="1054297"/>
    <lineage>
        <taxon>Bacteria</taxon>
        <taxon>Bacillati</taxon>
        <taxon>Bacillota</taxon>
        <taxon>Clostridia</taxon>
        <taxon>Eubacteriales</taxon>
        <taxon>Clostridiaceae</taxon>
        <taxon>Clostridium</taxon>
    </lineage>
</organism>
<accession>A0ABS4JXI5</accession>
<dbReference type="InterPro" id="IPR012338">
    <property type="entry name" value="Beta-lactam/transpept-like"/>
</dbReference>
<keyword evidence="8" id="KW-0812">Transmembrane</keyword>
<dbReference type="EMBL" id="JAGGLL010000001">
    <property type="protein sequence ID" value="MBP2020248.1"/>
    <property type="molecule type" value="Genomic_DNA"/>
</dbReference>
<dbReference type="InterPro" id="IPR001967">
    <property type="entry name" value="Peptidase_S11_N"/>
</dbReference>
<dbReference type="Proteomes" id="UP001519308">
    <property type="component" value="Unassembled WGS sequence"/>
</dbReference>
<dbReference type="PANTHER" id="PTHR21581:SF33">
    <property type="entry name" value="D-ALANYL-D-ALANINE CARBOXYPEPTIDASE DACB"/>
    <property type="match status" value="1"/>
</dbReference>
<protein>
    <submittedName>
        <fullName evidence="11">D-alanyl-D-alanine carboxypeptidase</fullName>
        <ecNumber evidence="11">3.4.16.4</ecNumber>
    </submittedName>
</protein>
<evidence type="ECO:0000256" key="1">
    <source>
        <dbReference type="ARBA" id="ARBA00007164"/>
    </source>
</evidence>
<evidence type="ECO:0000256" key="3">
    <source>
        <dbReference type="ARBA" id="ARBA00022801"/>
    </source>
</evidence>
<keyword evidence="3 11" id="KW-0378">Hydrolase</keyword>
<dbReference type="PANTHER" id="PTHR21581">
    <property type="entry name" value="D-ALANYL-D-ALANINE CARBOXYPEPTIDASE"/>
    <property type="match status" value="1"/>
</dbReference>
<evidence type="ECO:0000256" key="7">
    <source>
        <dbReference type="RuleBase" id="RU004016"/>
    </source>
</evidence>
<comment type="similarity">
    <text evidence="1 7">Belongs to the peptidase S11 family.</text>
</comment>
<reference evidence="11 12" key="1">
    <citation type="submission" date="2021-03" db="EMBL/GenBank/DDBJ databases">
        <title>Genomic Encyclopedia of Type Strains, Phase IV (KMG-IV): sequencing the most valuable type-strain genomes for metagenomic binning, comparative biology and taxonomic classification.</title>
        <authorList>
            <person name="Goeker M."/>
        </authorList>
    </citation>
    <scope>NUCLEOTIDE SEQUENCE [LARGE SCALE GENOMIC DNA]</scope>
    <source>
        <strain evidence="11 12">DSM 28650</strain>
    </source>
</reference>
<keyword evidence="12" id="KW-1185">Reference proteome</keyword>
<evidence type="ECO:0000259" key="10">
    <source>
        <dbReference type="Pfam" id="PF00768"/>
    </source>
</evidence>
<dbReference type="InterPro" id="IPR018044">
    <property type="entry name" value="Peptidase_S11"/>
</dbReference>
<feature type="domain" description="Peptidase S11 D-alanyl-D-alanine carboxypeptidase A N-terminal" evidence="10">
    <location>
        <begin position="26"/>
        <end position="254"/>
    </location>
</feature>
<evidence type="ECO:0000313" key="11">
    <source>
        <dbReference type="EMBL" id="MBP2020248.1"/>
    </source>
</evidence>
<keyword evidence="5" id="KW-0573">Peptidoglycan synthesis</keyword>
<dbReference type="PRINTS" id="PR00725">
    <property type="entry name" value="DADACBPTASE1"/>
</dbReference>
<evidence type="ECO:0000313" key="12">
    <source>
        <dbReference type="Proteomes" id="UP001519308"/>
    </source>
</evidence>
<gene>
    <name evidence="11" type="ORF">J2Z44_000029</name>
</gene>
<feature type="chain" id="PRO_5046228596" evidence="9">
    <location>
        <begin position="25"/>
        <end position="425"/>
    </location>
</feature>
<dbReference type="EC" id="3.4.16.4" evidence="11"/>
<keyword evidence="6" id="KW-0961">Cell wall biogenesis/degradation</keyword>
<keyword evidence="8" id="KW-1133">Transmembrane helix</keyword>
<name>A0ABS4JXI5_9CLOT</name>
<dbReference type="RefSeq" id="WP_021283264.1">
    <property type="nucleotide sequence ID" value="NZ_JAGGLL010000001.1"/>
</dbReference>
<keyword evidence="2 9" id="KW-0732">Signal</keyword>
<dbReference type="Pfam" id="PF00768">
    <property type="entry name" value="Peptidase_S11"/>
    <property type="match status" value="1"/>
</dbReference>
<comment type="caution">
    <text evidence="11">The sequence shown here is derived from an EMBL/GenBank/DDBJ whole genome shotgun (WGS) entry which is preliminary data.</text>
</comment>
<keyword evidence="8" id="KW-0472">Membrane</keyword>
<evidence type="ECO:0000256" key="8">
    <source>
        <dbReference type="SAM" id="Phobius"/>
    </source>
</evidence>
<dbReference type="GO" id="GO:0009002">
    <property type="term" value="F:serine-type D-Ala-D-Ala carboxypeptidase activity"/>
    <property type="evidence" value="ECO:0007669"/>
    <property type="project" value="UniProtKB-EC"/>
</dbReference>
<feature type="transmembrane region" description="Helical" evidence="8">
    <location>
        <begin position="383"/>
        <end position="405"/>
    </location>
</feature>
<keyword evidence="4" id="KW-0133">Cell shape</keyword>